<proteinExistence type="predicted"/>
<protein>
    <submittedName>
        <fullName evidence="1">Uncharacterized protein</fullName>
    </submittedName>
</protein>
<evidence type="ECO:0000313" key="2">
    <source>
        <dbReference type="Proteomes" id="UP000003082"/>
    </source>
</evidence>
<comment type="caution">
    <text evidence="1">The sequence shown here is derived from an EMBL/GenBank/DDBJ whole genome shotgun (WGS) entry which is preliminary data.</text>
</comment>
<dbReference type="Proteomes" id="UP000003082">
    <property type="component" value="Unassembled WGS sequence"/>
</dbReference>
<organism evidence="1 2">
    <name type="scientific">Campylobacter rectus RM3267</name>
    <dbReference type="NCBI Taxonomy" id="553218"/>
    <lineage>
        <taxon>Bacteria</taxon>
        <taxon>Pseudomonadati</taxon>
        <taxon>Campylobacterota</taxon>
        <taxon>Epsilonproteobacteria</taxon>
        <taxon>Campylobacterales</taxon>
        <taxon>Campylobacteraceae</taxon>
        <taxon>Campylobacter</taxon>
    </lineage>
</organism>
<sequence length="56" mass="6380">MSFGPLRIGKNSDCKFKFSWRLDQRIIAAAVALNSVQFGKTRTFKIRVKFGSNLTE</sequence>
<name>B9D5D8_CAMRE</name>
<accession>B9D5D8</accession>
<dbReference type="AlphaFoldDB" id="B9D5D8"/>
<keyword evidence="2" id="KW-1185">Reference proteome</keyword>
<reference evidence="1 2" key="1">
    <citation type="submission" date="2008-08" db="EMBL/GenBank/DDBJ databases">
        <authorList>
            <person name="Madupu R."/>
            <person name="Durkin A.S."/>
            <person name="Torralba M."/>
            <person name="Methe B."/>
            <person name="Sutton G.G."/>
            <person name="Strausberg R.L."/>
            <person name="Nelson K.E."/>
        </authorList>
    </citation>
    <scope>NUCLEOTIDE SEQUENCE [LARGE SCALE GENOMIC DNA]</scope>
    <source>
        <strain evidence="1 2">RM3267</strain>
    </source>
</reference>
<dbReference type="EMBL" id="ACFU01000038">
    <property type="protein sequence ID" value="EEF12800.1"/>
    <property type="molecule type" value="Genomic_DNA"/>
</dbReference>
<gene>
    <name evidence="1" type="ORF">CAMRE0001_2505</name>
</gene>
<evidence type="ECO:0000313" key="1">
    <source>
        <dbReference type="EMBL" id="EEF12800.1"/>
    </source>
</evidence>